<keyword evidence="6" id="KW-1185">Reference proteome</keyword>
<feature type="region of interest" description="Disordered" evidence="4">
    <location>
        <begin position="1281"/>
        <end position="1350"/>
    </location>
</feature>
<dbReference type="GO" id="GO:0008270">
    <property type="term" value="F:zinc ion binding"/>
    <property type="evidence" value="ECO:0007669"/>
    <property type="project" value="UniProtKB-KW"/>
</dbReference>
<dbReference type="EMBL" id="BRXW01000654">
    <property type="protein sequence ID" value="GMH72420.1"/>
    <property type="molecule type" value="Genomic_DNA"/>
</dbReference>
<keyword evidence="3" id="KW-0862">Zinc</keyword>
<dbReference type="Gene3D" id="3.30.60.90">
    <property type="match status" value="1"/>
</dbReference>
<feature type="region of interest" description="Disordered" evidence="4">
    <location>
        <begin position="1006"/>
        <end position="1135"/>
    </location>
</feature>
<feature type="compositionally biased region" description="Acidic residues" evidence="4">
    <location>
        <begin position="1297"/>
        <end position="1315"/>
    </location>
</feature>
<feature type="compositionally biased region" description="Basic and acidic residues" evidence="4">
    <location>
        <begin position="1006"/>
        <end position="1086"/>
    </location>
</feature>
<comment type="caution">
    <text evidence="5">The sequence shown here is derived from an EMBL/GenBank/DDBJ whole genome shotgun (WGS) entry which is preliminary data.</text>
</comment>
<evidence type="ECO:0000256" key="1">
    <source>
        <dbReference type="ARBA" id="ARBA00022723"/>
    </source>
</evidence>
<feature type="compositionally biased region" description="Basic and acidic residues" evidence="4">
    <location>
        <begin position="464"/>
        <end position="474"/>
    </location>
</feature>
<feature type="region of interest" description="Disordered" evidence="4">
    <location>
        <begin position="464"/>
        <end position="483"/>
    </location>
</feature>
<feature type="compositionally biased region" description="Acidic residues" evidence="4">
    <location>
        <begin position="1177"/>
        <end position="1221"/>
    </location>
</feature>
<feature type="region of interest" description="Disordered" evidence="4">
    <location>
        <begin position="1168"/>
        <end position="1230"/>
    </location>
</feature>
<organism evidence="5 6">
    <name type="scientific">Triparma laevis f. longispina</name>
    <dbReference type="NCBI Taxonomy" id="1714387"/>
    <lineage>
        <taxon>Eukaryota</taxon>
        <taxon>Sar</taxon>
        <taxon>Stramenopiles</taxon>
        <taxon>Ochrophyta</taxon>
        <taxon>Bolidophyceae</taxon>
        <taxon>Parmales</taxon>
        <taxon>Triparmaceae</taxon>
        <taxon>Triparma</taxon>
    </lineage>
</organism>
<name>A0A9W7AM56_9STRA</name>
<evidence type="ECO:0000313" key="6">
    <source>
        <dbReference type="Proteomes" id="UP001165122"/>
    </source>
</evidence>
<dbReference type="SUPFAM" id="SSF57850">
    <property type="entry name" value="RING/U-box"/>
    <property type="match status" value="1"/>
</dbReference>
<evidence type="ECO:0000256" key="3">
    <source>
        <dbReference type="ARBA" id="ARBA00022833"/>
    </source>
</evidence>
<dbReference type="InterPro" id="IPR043145">
    <property type="entry name" value="Znf_ZZ_sf"/>
</dbReference>
<protein>
    <recommendedName>
        <fullName evidence="7">ZZ-type domain-containing protein</fullName>
    </recommendedName>
</protein>
<evidence type="ECO:0000256" key="2">
    <source>
        <dbReference type="ARBA" id="ARBA00022771"/>
    </source>
</evidence>
<accession>A0A9W7AM56</accession>
<keyword evidence="1" id="KW-0479">Metal-binding</keyword>
<dbReference type="Proteomes" id="UP001165122">
    <property type="component" value="Unassembled WGS sequence"/>
</dbReference>
<feature type="compositionally biased region" description="Polar residues" evidence="4">
    <location>
        <begin position="1323"/>
        <end position="1332"/>
    </location>
</feature>
<feature type="compositionally biased region" description="Acidic residues" evidence="4">
    <location>
        <begin position="1334"/>
        <end position="1350"/>
    </location>
</feature>
<gene>
    <name evidence="5" type="ORF">TrLO_g1681</name>
</gene>
<feature type="compositionally biased region" description="Basic residues" evidence="4">
    <location>
        <begin position="1098"/>
        <end position="1112"/>
    </location>
</feature>
<reference evidence="6" key="1">
    <citation type="journal article" date="2023" name="Commun. Biol.">
        <title>Genome analysis of Parmales, the sister group of diatoms, reveals the evolutionary specialization of diatoms from phago-mixotrophs to photoautotrophs.</title>
        <authorList>
            <person name="Ban H."/>
            <person name="Sato S."/>
            <person name="Yoshikawa S."/>
            <person name="Yamada K."/>
            <person name="Nakamura Y."/>
            <person name="Ichinomiya M."/>
            <person name="Sato N."/>
            <person name="Blanc-Mathieu R."/>
            <person name="Endo H."/>
            <person name="Kuwata A."/>
            <person name="Ogata H."/>
        </authorList>
    </citation>
    <scope>NUCLEOTIDE SEQUENCE [LARGE SCALE GENOMIC DNA]</scope>
    <source>
        <strain evidence="6">NIES 3700</strain>
    </source>
</reference>
<evidence type="ECO:0008006" key="7">
    <source>
        <dbReference type="Google" id="ProtNLM"/>
    </source>
</evidence>
<evidence type="ECO:0000256" key="4">
    <source>
        <dbReference type="SAM" id="MobiDB-lite"/>
    </source>
</evidence>
<evidence type="ECO:0000313" key="5">
    <source>
        <dbReference type="EMBL" id="GMH72420.1"/>
    </source>
</evidence>
<dbReference type="OrthoDB" id="446361at2759"/>
<keyword evidence="2" id="KW-0863">Zinc-finger</keyword>
<sequence length="1466" mass="170568">MSASFLPVVKSGQWDQATILLLTLPRKDYNKTIITAAGIATQNPWPSLPFLKLCWRSLKGSSRRACAKQMKGMFHSGCSREMADFITEAIKKSEGIEEDLEEALSNLHASLDTYPLDGDSTEFEAAFERMCNDWGYSYSEFVNHCTSSSLTRHLVISATVYKDILNNDPIAVHFLEEEMKKDEVVEDLRTVLLPFEKKITGEGIERGSSDLSLSKSSSFQLSLMASPHPVLQNQYFKRLYTVSRNTILSLSRTDMQNSVKKGQMDYDYDNWSTSSIMALPELLDLLWKPEAGEFLSKVPFVGMALDMVELGNILLEEVKKSEDLKRAELGDSYQGTVAVPMLKSFCECRNCQDKRKNCEEKELNAVRDSFEISYLGYEDEIGSSCTCPDITLALKELQHDPSFITGDRIGAFKEVTIAMVSTISFVYERIDQLHTDFRGVEGDYTEHQIDARNQTDLIPKRESVTEKRVSMEKRQSKRQSHRQSMNMALARSSMVTQHGDNHEEEQERFRTESAVIVEGEGDSDFNSNLMGKRDTIDELIFFSKAPKHDSLEDEFIDEDEDHPQLDHKLQKKCKKGHSLTSFQTLKPNFYCDECQNPLPVGTTLYGCRQCDYDLCEGCVKPQRKLPRQSVLGRAANMFEEHLDTHHQEEGEKEMSRPSQNLGGFGGILEDDGVDFEEMEVDEEEEIDPEWLKAEVDKHRQAIHVARQILLIQHKEYASKQQVDEAKELVTLQGKITEQLRQKQALDQVPDWNERVIMPQFQLSVVRFLAKESINAAKARKRAKLGMWLISDLFAHIQDDLDFGIISEEEANEIEVVPFEHEFTQYDKAWKVEDVKEKETTSMLKKVQAMTYPELCRFYEFKKRALQIVERGEEVDVDLSNIHTIEDPQELLRQRKLEAERRKQELDRLAIDKLRKERKSRKQETEAKRLIQMAKDAAKLRETQREDFLKQQKEKKKKWIADMAYEKLRIAREKQEKQESANKMQQAQEIKAIQERVKRQEERQLEALEREEEKKREKEEKRKAKELFEQRHNEGLKRFDEKKKAELKEREEERNAVEEARLAQEAKDMKNQRAEIEKYEEETRRIQEMVSNGTYSGVKSKKKKKKKKKKKQPKKQEPEPTIMLGEGYGYGDNPTDEFGSNIVRRMVRANTLEQEQQRQEVVGAILLAQEGGEVEEKKDDEDQVDEDTVDGENLDEGAESFDDYGEVEEEEWQGDEDKDYGEEEKGPDFNEVLNSMPEFMRTAFDEHNMEVLRAIEGGEYPEISNEDFWKWMDIAEDAGLIGEKNREPTVPTEVLVPQEEDEDWEDDETQDQQQEEEERKSVRFSESQNQVQDSGEGELYDEEYDEEEEEEDHLDGIQFAEDAIWREQNFQVLLYVFYTRHNPEKMNLIPSILEDFQENEEMLMKALLSKYDLGIEEWDEIAVELEEHPEKEKLLEKKVLKLIENAHENEEAYNQGRESKMEQRGVQ</sequence>
<proteinExistence type="predicted"/>